<evidence type="ECO:0000313" key="3">
    <source>
        <dbReference type="EMBL" id="MBU3076552.1"/>
    </source>
</evidence>
<dbReference type="SMART" id="SM00903">
    <property type="entry name" value="Flavin_Reduct"/>
    <property type="match status" value="1"/>
</dbReference>
<dbReference type="InterPro" id="IPR002563">
    <property type="entry name" value="Flavin_Rdtase-like_dom"/>
</dbReference>
<dbReference type="Pfam" id="PF01613">
    <property type="entry name" value="Flavin_Reduct"/>
    <property type="match status" value="1"/>
</dbReference>
<protein>
    <submittedName>
        <fullName evidence="3">Flavin reductase family protein</fullName>
    </submittedName>
</protein>
<sequence>MTEPLPSAPQDLTGAFKGAMRRLATTVTIATTRAPDGHPIGMTATAVTSLSADPPALLICVNRAASMHKALTMGHRFCVNLLTCDHGELSYAFGGGLAADQRFSVGSWERSDGEVPYLADAQSNLFCVVDGLHDYGTHTIVIGRVESVRLHGDVRPLIFGDGRFLPV</sequence>
<dbReference type="PANTHER" id="PTHR30466">
    <property type="entry name" value="FLAVIN REDUCTASE"/>
    <property type="match status" value="1"/>
</dbReference>
<dbReference type="PANTHER" id="PTHR30466:SF1">
    <property type="entry name" value="FMN REDUCTASE (NADH) RUTF"/>
    <property type="match status" value="1"/>
</dbReference>
<feature type="domain" description="Flavin reductase like" evidence="2">
    <location>
        <begin position="20"/>
        <end position="166"/>
    </location>
</feature>
<comment type="caution">
    <text evidence="3">The sequence shown here is derived from an EMBL/GenBank/DDBJ whole genome shotgun (WGS) entry which is preliminary data.</text>
</comment>
<evidence type="ECO:0000256" key="1">
    <source>
        <dbReference type="ARBA" id="ARBA00023002"/>
    </source>
</evidence>
<keyword evidence="4" id="KW-1185">Reference proteome</keyword>
<organism evidence="3 4">
    <name type="scientific">Sphingomonas quercus</name>
    <dbReference type="NCBI Taxonomy" id="2842451"/>
    <lineage>
        <taxon>Bacteria</taxon>
        <taxon>Pseudomonadati</taxon>
        <taxon>Pseudomonadota</taxon>
        <taxon>Alphaproteobacteria</taxon>
        <taxon>Sphingomonadales</taxon>
        <taxon>Sphingomonadaceae</taxon>
        <taxon>Sphingomonas</taxon>
    </lineage>
</organism>
<evidence type="ECO:0000259" key="2">
    <source>
        <dbReference type="SMART" id="SM00903"/>
    </source>
</evidence>
<reference evidence="3 4" key="1">
    <citation type="submission" date="2021-06" db="EMBL/GenBank/DDBJ databases">
        <title>Sphingomonas sp. XMGL2, whole genome shotgun sequencing project.</title>
        <authorList>
            <person name="Zhao G."/>
            <person name="Shen L."/>
        </authorList>
    </citation>
    <scope>NUCLEOTIDE SEQUENCE [LARGE SCALE GENOMIC DNA]</scope>
    <source>
        <strain evidence="3 4">XMGL2</strain>
    </source>
</reference>
<keyword evidence="1" id="KW-0560">Oxidoreductase</keyword>
<dbReference type="Proteomes" id="UP000776276">
    <property type="component" value="Unassembled WGS sequence"/>
</dbReference>
<evidence type="ECO:0000313" key="4">
    <source>
        <dbReference type="Proteomes" id="UP000776276"/>
    </source>
</evidence>
<dbReference type="InterPro" id="IPR050268">
    <property type="entry name" value="NADH-dep_flavin_reductase"/>
</dbReference>
<dbReference type="EMBL" id="JAHKRT010000001">
    <property type="protein sequence ID" value="MBU3076552.1"/>
    <property type="molecule type" value="Genomic_DNA"/>
</dbReference>
<gene>
    <name evidence="3" type="ORF">KOF26_01630</name>
</gene>
<dbReference type="RefSeq" id="WP_216318939.1">
    <property type="nucleotide sequence ID" value="NZ_JAHKRT010000001.1"/>
</dbReference>
<accession>A0ABS6BG45</accession>
<name>A0ABS6BG45_9SPHN</name>
<proteinExistence type="predicted"/>